<sequence>MSAPASSPAATAPVAGSAVTIQNFAFAPTSLKVKAGTTVTWTNKDTDAHTVTSSGSGGPLHSAPLTTGATYRYTFTKAGTYAYLCTIHPFMTATVVVTP</sequence>
<dbReference type="EMBL" id="JANFNH010000020">
    <property type="protein sequence ID" value="MCQ4043803.1"/>
    <property type="molecule type" value="Genomic_DNA"/>
</dbReference>
<dbReference type="InterPro" id="IPR008972">
    <property type="entry name" value="Cupredoxin"/>
</dbReference>
<gene>
    <name evidence="6" type="ORF">NON19_17685</name>
</gene>
<name>A0ABT1PH30_9ACTN</name>
<keyword evidence="7" id="KW-1185">Reference proteome</keyword>
<evidence type="ECO:0000313" key="6">
    <source>
        <dbReference type="EMBL" id="MCQ4043803.1"/>
    </source>
</evidence>
<evidence type="ECO:0000256" key="1">
    <source>
        <dbReference type="ARBA" id="ARBA00004418"/>
    </source>
</evidence>
<keyword evidence="4" id="KW-0249">Electron transport</keyword>
<dbReference type="InterPro" id="IPR028096">
    <property type="entry name" value="EfeO_Cupredoxin"/>
</dbReference>
<keyword evidence="3" id="KW-0574">Periplasm</keyword>
<dbReference type="Pfam" id="PF13473">
    <property type="entry name" value="Cupredoxin_1"/>
    <property type="match status" value="1"/>
</dbReference>
<dbReference type="Gene3D" id="2.60.40.420">
    <property type="entry name" value="Cupredoxins - blue copper proteins"/>
    <property type="match status" value="1"/>
</dbReference>
<dbReference type="RefSeq" id="WP_255929218.1">
    <property type="nucleotide sequence ID" value="NZ_JANFNH010000020.1"/>
</dbReference>
<organism evidence="6 7">
    <name type="scientific">Streptantibioticus rubrisoli</name>
    <dbReference type="NCBI Taxonomy" id="1387313"/>
    <lineage>
        <taxon>Bacteria</taxon>
        <taxon>Bacillati</taxon>
        <taxon>Actinomycetota</taxon>
        <taxon>Actinomycetes</taxon>
        <taxon>Kitasatosporales</taxon>
        <taxon>Streptomycetaceae</taxon>
        <taxon>Streptantibioticus</taxon>
    </lineage>
</organism>
<dbReference type="PANTHER" id="PTHR36507">
    <property type="entry name" value="BLL1555 PROTEIN"/>
    <property type="match status" value="1"/>
</dbReference>
<protein>
    <submittedName>
        <fullName evidence="6">Cupredoxin domain-containing protein</fullName>
    </submittedName>
</protein>
<evidence type="ECO:0000256" key="3">
    <source>
        <dbReference type="ARBA" id="ARBA00022764"/>
    </source>
</evidence>
<dbReference type="InterPro" id="IPR002386">
    <property type="entry name" value="Amicyanin/Pseudoazurin"/>
</dbReference>
<dbReference type="PANTHER" id="PTHR36507:SF1">
    <property type="entry name" value="BLL1555 PROTEIN"/>
    <property type="match status" value="1"/>
</dbReference>
<dbReference type="SUPFAM" id="SSF49503">
    <property type="entry name" value="Cupredoxins"/>
    <property type="match status" value="1"/>
</dbReference>
<keyword evidence="2" id="KW-0813">Transport</keyword>
<evidence type="ECO:0000313" key="7">
    <source>
        <dbReference type="Proteomes" id="UP001206206"/>
    </source>
</evidence>
<evidence type="ECO:0000259" key="5">
    <source>
        <dbReference type="Pfam" id="PF13473"/>
    </source>
</evidence>
<feature type="domain" description="EfeO-type cupredoxin-like" evidence="5">
    <location>
        <begin position="8"/>
        <end position="97"/>
    </location>
</feature>
<comment type="caution">
    <text evidence="6">The sequence shown here is derived from an EMBL/GenBank/DDBJ whole genome shotgun (WGS) entry which is preliminary data.</text>
</comment>
<reference evidence="6 7" key="1">
    <citation type="submission" date="2022-06" db="EMBL/GenBank/DDBJ databases">
        <title>Draft genome sequence of type strain Streptomyces rubrisoli DSM 42083.</title>
        <authorList>
            <person name="Duangmal K."/>
            <person name="Klaysubun C."/>
        </authorList>
    </citation>
    <scope>NUCLEOTIDE SEQUENCE [LARGE SCALE GENOMIC DNA]</scope>
    <source>
        <strain evidence="6 7">DSM 42083</strain>
    </source>
</reference>
<accession>A0ABT1PH30</accession>
<comment type="subcellular location">
    <subcellularLocation>
        <location evidence="1">Periplasm</location>
    </subcellularLocation>
</comment>
<dbReference type="InterPro" id="IPR052721">
    <property type="entry name" value="ET_Amicyanin"/>
</dbReference>
<dbReference type="Proteomes" id="UP001206206">
    <property type="component" value="Unassembled WGS sequence"/>
</dbReference>
<evidence type="ECO:0000256" key="4">
    <source>
        <dbReference type="ARBA" id="ARBA00022982"/>
    </source>
</evidence>
<proteinExistence type="predicted"/>
<evidence type="ECO:0000256" key="2">
    <source>
        <dbReference type="ARBA" id="ARBA00022448"/>
    </source>
</evidence>
<dbReference type="PRINTS" id="PR00155">
    <property type="entry name" value="AMICYANIN"/>
</dbReference>